<evidence type="ECO:0000313" key="2">
    <source>
        <dbReference type="Proteomes" id="UP000821845"/>
    </source>
</evidence>
<dbReference type="Proteomes" id="UP000821845">
    <property type="component" value="Chromosome 11"/>
</dbReference>
<gene>
    <name evidence="1" type="ORF">HPB50_027479</name>
</gene>
<sequence>MYYAGPSLLQAADVAEKDILFGERTISARHSRLQQLSQRCSLPLAVFATLLLLHRVLLASAGGAGGLLPEVEPVEAAQIAKYLPLIQQIEAIERIKAIKAIKSQSKGDSLPPFLPIVIALHHKSEQQQSGKKKHRLFSLFS</sequence>
<organism evidence="1 2">
    <name type="scientific">Hyalomma asiaticum</name>
    <name type="common">Tick</name>
    <dbReference type="NCBI Taxonomy" id="266040"/>
    <lineage>
        <taxon>Eukaryota</taxon>
        <taxon>Metazoa</taxon>
        <taxon>Ecdysozoa</taxon>
        <taxon>Arthropoda</taxon>
        <taxon>Chelicerata</taxon>
        <taxon>Arachnida</taxon>
        <taxon>Acari</taxon>
        <taxon>Parasitiformes</taxon>
        <taxon>Ixodida</taxon>
        <taxon>Ixodoidea</taxon>
        <taxon>Ixodidae</taxon>
        <taxon>Hyalomminae</taxon>
        <taxon>Hyalomma</taxon>
    </lineage>
</organism>
<proteinExistence type="predicted"/>
<evidence type="ECO:0000313" key="1">
    <source>
        <dbReference type="EMBL" id="KAH6942035.1"/>
    </source>
</evidence>
<dbReference type="EMBL" id="CM023491">
    <property type="protein sequence ID" value="KAH6942035.1"/>
    <property type="molecule type" value="Genomic_DNA"/>
</dbReference>
<name>A0ACB7T4X6_HYAAI</name>
<comment type="caution">
    <text evidence="1">The sequence shown here is derived from an EMBL/GenBank/DDBJ whole genome shotgun (WGS) entry which is preliminary data.</text>
</comment>
<reference evidence="1" key="1">
    <citation type="submission" date="2020-05" db="EMBL/GenBank/DDBJ databases">
        <title>Large-scale comparative analyses of tick genomes elucidate their genetic diversity and vector capacities.</title>
        <authorList>
            <person name="Jia N."/>
            <person name="Wang J."/>
            <person name="Shi W."/>
            <person name="Du L."/>
            <person name="Sun Y."/>
            <person name="Zhan W."/>
            <person name="Jiang J."/>
            <person name="Wang Q."/>
            <person name="Zhang B."/>
            <person name="Ji P."/>
            <person name="Sakyi L.B."/>
            <person name="Cui X."/>
            <person name="Yuan T."/>
            <person name="Jiang B."/>
            <person name="Yang W."/>
            <person name="Lam T.T.-Y."/>
            <person name="Chang Q."/>
            <person name="Ding S."/>
            <person name="Wang X."/>
            <person name="Zhu J."/>
            <person name="Ruan X."/>
            <person name="Zhao L."/>
            <person name="Wei J."/>
            <person name="Que T."/>
            <person name="Du C."/>
            <person name="Cheng J."/>
            <person name="Dai P."/>
            <person name="Han X."/>
            <person name="Huang E."/>
            <person name="Gao Y."/>
            <person name="Liu J."/>
            <person name="Shao H."/>
            <person name="Ye R."/>
            <person name="Li L."/>
            <person name="Wei W."/>
            <person name="Wang X."/>
            <person name="Wang C."/>
            <person name="Yang T."/>
            <person name="Huo Q."/>
            <person name="Li W."/>
            <person name="Guo W."/>
            <person name="Chen H."/>
            <person name="Zhou L."/>
            <person name="Ni X."/>
            <person name="Tian J."/>
            <person name="Zhou Y."/>
            <person name="Sheng Y."/>
            <person name="Liu T."/>
            <person name="Pan Y."/>
            <person name="Xia L."/>
            <person name="Li J."/>
            <person name="Zhao F."/>
            <person name="Cao W."/>
        </authorList>
    </citation>
    <scope>NUCLEOTIDE SEQUENCE</scope>
    <source>
        <strain evidence="1">Hyas-2018</strain>
    </source>
</reference>
<keyword evidence="2" id="KW-1185">Reference proteome</keyword>
<protein>
    <submittedName>
        <fullName evidence="1">Uncharacterized protein</fullName>
    </submittedName>
</protein>
<accession>A0ACB7T4X6</accession>